<evidence type="ECO:0000256" key="3">
    <source>
        <dbReference type="ARBA" id="ARBA00022553"/>
    </source>
</evidence>
<dbReference type="EMBL" id="CP004393">
    <property type="protein sequence ID" value="AJE45596.1"/>
    <property type="molecule type" value="Genomic_DNA"/>
</dbReference>
<dbReference type="CDD" id="cd00156">
    <property type="entry name" value="REC"/>
    <property type="match status" value="1"/>
</dbReference>
<name>A0A0B5DXZ2_9RHOB</name>
<dbReference type="SUPFAM" id="SSF52172">
    <property type="entry name" value="CheY-like"/>
    <property type="match status" value="1"/>
</dbReference>
<reference evidence="7 8" key="1">
    <citation type="journal article" date="2014" name="Int. J. Syst. Evol. Microbiol.">
        <title>Celeribacter indicus sp. nov., a polycyclic aromatic hydrocarbon-degrading bacterium from deep-sea sediment and reclassification of Huaishuia halophila as Celeribacter halophilus comb. nov.</title>
        <authorList>
            <person name="Lai Q."/>
            <person name="Cao J."/>
            <person name="Yuan J."/>
            <person name="Li F."/>
            <person name="Shao Z."/>
        </authorList>
    </citation>
    <scope>NUCLEOTIDE SEQUENCE [LARGE SCALE GENOMIC DNA]</scope>
    <source>
        <strain evidence="7">P73</strain>
    </source>
</reference>
<dbReference type="HOGENOM" id="CLU_538482_0_0_5"/>
<evidence type="ECO:0000313" key="7">
    <source>
        <dbReference type="EMBL" id="AJE45596.1"/>
    </source>
</evidence>
<gene>
    <name evidence="7" type="ORF">P73_0881</name>
</gene>
<dbReference type="Proteomes" id="UP000031521">
    <property type="component" value="Chromosome"/>
</dbReference>
<keyword evidence="7" id="KW-0418">Kinase</keyword>
<dbReference type="CDD" id="cd00075">
    <property type="entry name" value="HATPase"/>
    <property type="match status" value="1"/>
</dbReference>
<evidence type="ECO:0000256" key="4">
    <source>
        <dbReference type="PROSITE-ProRule" id="PRU00169"/>
    </source>
</evidence>
<feature type="modified residue" description="4-aspartylphosphate" evidence="4">
    <location>
        <position position="305"/>
    </location>
</feature>
<dbReference type="Gene3D" id="3.40.50.2300">
    <property type="match status" value="1"/>
</dbReference>
<dbReference type="GO" id="GO:0000155">
    <property type="term" value="F:phosphorelay sensor kinase activity"/>
    <property type="evidence" value="ECO:0007669"/>
    <property type="project" value="TreeGrafter"/>
</dbReference>
<dbReference type="Gene3D" id="3.30.565.10">
    <property type="entry name" value="Histidine kinase-like ATPase, C-terminal domain"/>
    <property type="match status" value="1"/>
</dbReference>
<dbReference type="SUPFAM" id="SSF55874">
    <property type="entry name" value="ATPase domain of HSP90 chaperone/DNA topoisomerase II/histidine kinase"/>
    <property type="match status" value="1"/>
</dbReference>
<dbReference type="AlphaFoldDB" id="A0A0B5DXZ2"/>
<dbReference type="InterPro" id="IPR003594">
    <property type="entry name" value="HATPase_dom"/>
</dbReference>
<comment type="catalytic activity">
    <reaction evidence="1">
        <text>ATP + protein L-histidine = ADP + protein N-phospho-L-histidine.</text>
        <dbReference type="EC" id="2.7.13.3"/>
    </reaction>
</comment>
<dbReference type="SMART" id="SM00387">
    <property type="entry name" value="HATPase_c"/>
    <property type="match status" value="1"/>
</dbReference>
<protein>
    <recommendedName>
        <fullName evidence="2">histidine kinase</fullName>
        <ecNumber evidence="2">2.7.13.3</ecNumber>
    </recommendedName>
</protein>
<dbReference type="PRINTS" id="PR00344">
    <property type="entry name" value="BCTRLSENSOR"/>
</dbReference>
<keyword evidence="7" id="KW-0808">Transferase</keyword>
<dbReference type="KEGG" id="cid:P73_0881"/>
<feature type="domain" description="Histidine kinase" evidence="5">
    <location>
        <begin position="22"/>
        <end position="239"/>
    </location>
</feature>
<dbReference type="InterPro" id="IPR011006">
    <property type="entry name" value="CheY-like_superfamily"/>
</dbReference>
<dbReference type="PROSITE" id="PS50110">
    <property type="entry name" value="RESPONSE_REGULATORY"/>
    <property type="match status" value="1"/>
</dbReference>
<evidence type="ECO:0000256" key="2">
    <source>
        <dbReference type="ARBA" id="ARBA00012438"/>
    </source>
</evidence>
<dbReference type="PROSITE" id="PS50109">
    <property type="entry name" value="HIS_KIN"/>
    <property type="match status" value="1"/>
</dbReference>
<dbReference type="OrthoDB" id="7873557at2"/>
<evidence type="ECO:0000259" key="5">
    <source>
        <dbReference type="PROSITE" id="PS50109"/>
    </source>
</evidence>
<proteinExistence type="predicted"/>
<dbReference type="STRING" id="1208324.P73_0881"/>
<keyword evidence="8" id="KW-1185">Reference proteome</keyword>
<dbReference type="Pfam" id="PF00072">
    <property type="entry name" value="Response_reg"/>
    <property type="match status" value="1"/>
</dbReference>
<dbReference type="SUPFAM" id="SSF47226">
    <property type="entry name" value="Histidine-containing phosphotransfer domain, HPT domain"/>
    <property type="match status" value="1"/>
</dbReference>
<dbReference type="InterPro" id="IPR004358">
    <property type="entry name" value="Sig_transdc_His_kin-like_C"/>
</dbReference>
<dbReference type="SMART" id="SM00448">
    <property type="entry name" value="REC"/>
    <property type="match status" value="1"/>
</dbReference>
<evidence type="ECO:0000259" key="6">
    <source>
        <dbReference type="PROSITE" id="PS50110"/>
    </source>
</evidence>
<dbReference type="Gene3D" id="1.20.120.160">
    <property type="entry name" value="HPT domain"/>
    <property type="match status" value="1"/>
</dbReference>
<evidence type="ECO:0000313" key="8">
    <source>
        <dbReference type="Proteomes" id="UP000031521"/>
    </source>
</evidence>
<dbReference type="InterPro" id="IPR036641">
    <property type="entry name" value="HPT_dom_sf"/>
</dbReference>
<dbReference type="InterPro" id="IPR036890">
    <property type="entry name" value="HATPase_C_sf"/>
</dbReference>
<dbReference type="PANTHER" id="PTHR43547">
    <property type="entry name" value="TWO-COMPONENT HISTIDINE KINASE"/>
    <property type="match status" value="1"/>
</dbReference>
<feature type="domain" description="Response regulatory" evidence="6">
    <location>
        <begin position="254"/>
        <end position="371"/>
    </location>
</feature>
<evidence type="ECO:0000256" key="1">
    <source>
        <dbReference type="ARBA" id="ARBA00000085"/>
    </source>
</evidence>
<keyword evidence="3 4" id="KW-0597">Phosphoprotein</keyword>
<dbReference type="InterPro" id="IPR005467">
    <property type="entry name" value="His_kinase_dom"/>
</dbReference>
<dbReference type="RefSeq" id="WP_082033116.1">
    <property type="nucleotide sequence ID" value="NZ_CP004393.1"/>
</dbReference>
<dbReference type="EC" id="2.7.13.3" evidence="2"/>
<sequence>MGKAGARSHQSLLIEDAGRISLLSHDIRSVFAELQSGLTTLDQSAMPLPVRMDVSRLIHAGAHLGRLLNEVSQLVFDDHLQLAAPRTVANPRRTLTGLVQRWKRITAQLGSTLRLEGEETLPEAAELDVLALERVLSNLVSNALFHAGPGEILIRIDRQCRNREEEMVFRIRDSGPGYPAHVLREDRENSPIPIGSGEPGSGFGLRVAQDAVMRLGGTLLLHNPPEGGAEARLSLPLKRSPASRRLDRLPRGHRALLVEDSPALRFELRHDLETLGLEVIEAGDGSVALDILSAADADIDILFLDIELPLMSGMQLISTLKRLGRPLPPIIAVTSHVFAPSIAAIRALGVHDILSKPYPPLERIDRTVRAALGLDHAAPPAHAADPVPPQGLEALMRKLPPDFTRDFLSRLHQDFDRYLGQIGDMLDHEPTPQSRARLRHAAHALAGLFATAYARAPQERAARLSEQADQLPAEEMIALLRRLRQDVSDIQISIIKLLDSEITPNVAKTDFDR</sequence>
<organism evidence="7 8">
    <name type="scientific">Celeribacter indicus</name>
    <dbReference type="NCBI Taxonomy" id="1208324"/>
    <lineage>
        <taxon>Bacteria</taxon>
        <taxon>Pseudomonadati</taxon>
        <taxon>Pseudomonadota</taxon>
        <taxon>Alphaproteobacteria</taxon>
        <taxon>Rhodobacterales</taxon>
        <taxon>Roseobacteraceae</taxon>
        <taxon>Celeribacter</taxon>
    </lineage>
</organism>
<accession>A0A0B5DXZ2</accession>
<dbReference type="Pfam" id="PF02518">
    <property type="entry name" value="HATPase_c"/>
    <property type="match status" value="1"/>
</dbReference>
<dbReference type="PANTHER" id="PTHR43547:SF2">
    <property type="entry name" value="HYBRID SIGNAL TRANSDUCTION HISTIDINE KINASE C"/>
    <property type="match status" value="1"/>
</dbReference>
<dbReference type="InterPro" id="IPR001789">
    <property type="entry name" value="Sig_transdc_resp-reg_receiver"/>
</dbReference>